<dbReference type="Pfam" id="PF16398">
    <property type="entry name" value="DUF5007"/>
    <property type="match status" value="1"/>
</dbReference>
<sequence>MKCCQNFWSVILAVLVLASCRKLPEKKDYLSKNANFDKKDVYEPFMGRTALEQTNFNADGSSYPMIFTVENMRRKKDGAAAPELSEKIKVQQWIRDYDGYEKTLEEIEKKRIWSEKNFFEIRSGSGDFIFWNASSDKIRTYPDSGYVFDIKIVNKGNERVIKDFWLRPLKEVPYEPYEYNMYTRERKQETRQTPDGKSYRVPYTIHPGVIQNMYYTKDSLFTDTLVSVYIQKTGIKGHSLTFKFVDQHFNPIDPAKFGQTKWDELVHGFDRQQTTTGVTYQVAYPIPLTSLNTKYAANGKARVSFGYSRKGFGGGRVDANFGLDFAIYEPGDWTIMFFFRRDPLFEND</sequence>
<dbReference type="Proteomes" id="UP001549749">
    <property type="component" value="Unassembled WGS sequence"/>
</dbReference>
<protein>
    <submittedName>
        <fullName evidence="1">DUF5007 domain-containing protein</fullName>
    </submittedName>
</protein>
<gene>
    <name evidence="1" type="ORF">ABR189_13565</name>
</gene>
<name>A0ABV2T700_9BACT</name>
<dbReference type="InterPro" id="IPR032173">
    <property type="entry name" value="DUF5007"/>
</dbReference>
<reference evidence="1 2" key="1">
    <citation type="submission" date="2024-06" db="EMBL/GenBank/DDBJ databases">
        <title>Chitinophaga defluvii sp. nov., isolated from municipal sewage.</title>
        <authorList>
            <person name="Zhang L."/>
        </authorList>
    </citation>
    <scope>NUCLEOTIDE SEQUENCE [LARGE SCALE GENOMIC DNA]</scope>
    <source>
        <strain evidence="1 2">H8</strain>
    </source>
</reference>
<comment type="caution">
    <text evidence="1">The sequence shown here is derived from an EMBL/GenBank/DDBJ whole genome shotgun (WGS) entry which is preliminary data.</text>
</comment>
<dbReference type="RefSeq" id="WP_354661045.1">
    <property type="nucleotide sequence ID" value="NZ_JBEXAC010000001.1"/>
</dbReference>
<accession>A0ABV2T700</accession>
<dbReference type="PROSITE" id="PS51257">
    <property type="entry name" value="PROKAR_LIPOPROTEIN"/>
    <property type="match status" value="1"/>
</dbReference>
<dbReference type="EMBL" id="JBEXAC010000001">
    <property type="protein sequence ID" value="MET6998410.1"/>
    <property type="molecule type" value="Genomic_DNA"/>
</dbReference>
<proteinExistence type="predicted"/>
<evidence type="ECO:0000313" key="1">
    <source>
        <dbReference type="EMBL" id="MET6998410.1"/>
    </source>
</evidence>
<organism evidence="1 2">
    <name type="scientific">Chitinophaga defluvii</name>
    <dbReference type="NCBI Taxonomy" id="3163343"/>
    <lineage>
        <taxon>Bacteria</taxon>
        <taxon>Pseudomonadati</taxon>
        <taxon>Bacteroidota</taxon>
        <taxon>Chitinophagia</taxon>
        <taxon>Chitinophagales</taxon>
        <taxon>Chitinophagaceae</taxon>
        <taxon>Chitinophaga</taxon>
    </lineage>
</organism>
<keyword evidence="2" id="KW-1185">Reference proteome</keyword>
<evidence type="ECO:0000313" key="2">
    <source>
        <dbReference type="Proteomes" id="UP001549749"/>
    </source>
</evidence>